<name>A0ABS5BQI7_9BACT</name>
<evidence type="ECO:0000313" key="4">
    <source>
        <dbReference type="Proteomes" id="UP000676565"/>
    </source>
</evidence>
<feature type="transmembrane region" description="Helical" evidence="2">
    <location>
        <begin position="35"/>
        <end position="58"/>
    </location>
</feature>
<keyword evidence="4" id="KW-1185">Reference proteome</keyword>
<evidence type="ECO:0000256" key="1">
    <source>
        <dbReference type="SAM" id="Coils"/>
    </source>
</evidence>
<evidence type="ECO:0008006" key="5">
    <source>
        <dbReference type="Google" id="ProtNLM"/>
    </source>
</evidence>
<evidence type="ECO:0000313" key="3">
    <source>
        <dbReference type="EMBL" id="MBP3955138.1"/>
    </source>
</evidence>
<keyword evidence="1" id="KW-0175">Coiled coil</keyword>
<protein>
    <recommendedName>
        <fullName evidence="5">DUF4175 family protein</fullName>
    </recommendedName>
</protein>
<evidence type="ECO:0000256" key="2">
    <source>
        <dbReference type="SAM" id="Phobius"/>
    </source>
</evidence>
<keyword evidence="2" id="KW-0812">Transmembrane</keyword>
<gene>
    <name evidence="3" type="ORF">J8F10_07570</name>
</gene>
<accession>A0ABS5BQI7</accession>
<sequence length="1171" mass="130380">MATAEQTRRSEGSDRARDPQVYHPLDRLRGIIRRYIVIEGAISAILFVAAWFVLGLVLDFGLFKVSGWDWALDAGRGFRVVALIAALGLFAAFLVFRIATRLTKEFSYPALALVLERKFPKVLGDRLITAVEMADVDAMGKFGYSKEMINITIAEARERVGTVPVNEVFDWRRLWVMGFVALGLLVGTLGVAFASHAVATKAASPYRFGWKFAHVTGIFLERNVALMNTPWPRRAHIELVGFPETEATVSRDVATVPVTARAYKWVVADASAPEGWRPMVWADVTEGLVGRKAPELDFEVLRFADEPKGSVPKSASEWTVDTVERRLFVPDDAPDESLAPEAAAYRASLRQSLGDKFAEAQEVFKALSARADQPSMGRTLRKLELTRWVTKSDKDGNAERDESGQTFRVEVPIEVSFKYVGAKFRGGGTLTPKQNNEFTGDISGLKEDVEFVVRADDFSTRGHRIRLIPPPSLKRLYRVQEEPSYLHHAPPQGASFDDLKGKRQVMTERNLSLTGERSVVVVPAGSQVLLVADAYTDDEGKLSDNDAVVSAVAVPVTGKFPGAAFGDDGKMTQAPVPVQVTEGGKGFSIMFRNTWDDLGPVSQAAVSVLKGAYPEKDARANVDFRLKDPVEFKVTYTNKYAVSTTRSVLIQVTQDQPPVVEVGVDVIRKSGNVYLVTPVARIPFNPDSFIKDDNGLSKVEYQFNYYAEDSDTVRAIRTKYALRSLLDAPGAGQRYLPALMLPRLHADNFRMLDKSDDRLSASVFVSEFVNQSSKLRRDTKERLDALLKTPSADETNPEAVRKIELKNADRDYFDLKELNDQGIIKILAPRGDIQPSYRMDLFVQATDNNADADGGPRVTRSSEPIRLRIVSEGDLLLEISKEEEQLGTRLDEALVKLAAAKRKYDFIRNSNGFKDETPEQVDAVKVRHQDASQDVEKARDIVQTVLREFRRIARECQVNRVIDVTTNNYLKYCGRLEGILSEDPQASVAFPKTQNLMNNVQNVLNGGRWAPLVAVSDAEQSLWTLEQLLAEIRKEIGESQNKEFVIKMIKKIKDDQLVVQAQIEKMKRAFDDIYLSEKPTIGQIGAVALTKGEAKKLSHTIIWAKYKEDDLTVKVIASDPSITVPAELKLTYETHQFRFDYEVKAGAKEGTYKITLTPAVGAPVEVTVVVK</sequence>
<organism evidence="3 4">
    <name type="scientific">Gemmata palustris</name>
    <dbReference type="NCBI Taxonomy" id="2822762"/>
    <lineage>
        <taxon>Bacteria</taxon>
        <taxon>Pseudomonadati</taxon>
        <taxon>Planctomycetota</taxon>
        <taxon>Planctomycetia</taxon>
        <taxon>Gemmatales</taxon>
        <taxon>Gemmataceae</taxon>
        <taxon>Gemmata</taxon>
    </lineage>
</organism>
<feature type="transmembrane region" description="Helical" evidence="2">
    <location>
        <begin position="174"/>
        <end position="194"/>
    </location>
</feature>
<proteinExistence type="predicted"/>
<feature type="coiled-coil region" evidence="1">
    <location>
        <begin position="1015"/>
        <end position="1042"/>
    </location>
</feature>
<reference evidence="3 4" key="1">
    <citation type="submission" date="2021-04" db="EMBL/GenBank/DDBJ databases">
        <authorList>
            <person name="Ivanova A."/>
        </authorList>
    </citation>
    <scope>NUCLEOTIDE SEQUENCE [LARGE SCALE GENOMIC DNA]</scope>
    <source>
        <strain evidence="3 4">G18</strain>
    </source>
</reference>
<feature type="transmembrane region" description="Helical" evidence="2">
    <location>
        <begin position="78"/>
        <end position="99"/>
    </location>
</feature>
<comment type="caution">
    <text evidence="3">The sequence shown here is derived from an EMBL/GenBank/DDBJ whole genome shotgun (WGS) entry which is preliminary data.</text>
</comment>
<dbReference type="RefSeq" id="WP_210653233.1">
    <property type="nucleotide sequence ID" value="NZ_JAGKQQ010000001.1"/>
</dbReference>
<dbReference type="Proteomes" id="UP000676565">
    <property type="component" value="Unassembled WGS sequence"/>
</dbReference>
<dbReference type="EMBL" id="JAGKQQ010000001">
    <property type="protein sequence ID" value="MBP3955138.1"/>
    <property type="molecule type" value="Genomic_DNA"/>
</dbReference>
<keyword evidence="2" id="KW-1133">Transmembrane helix</keyword>
<keyword evidence="2" id="KW-0472">Membrane</keyword>